<sequence>MSSPPSRASATASVRLVTMRDRDTPADRRERAQAHQKRTAANTKAADNKRRRLDVAVGVSQA</sequence>
<dbReference type="Proteomes" id="UP000249464">
    <property type="component" value="Unassembled WGS sequence"/>
</dbReference>
<feature type="compositionally biased region" description="Low complexity" evidence="1">
    <location>
        <begin position="1"/>
        <end position="13"/>
    </location>
</feature>
<protein>
    <submittedName>
        <fullName evidence="2">BQ5605_C011g06537 protein</fullName>
    </submittedName>
</protein>
<feature type="compositionally biased region" description="Basic and acidic residues" evidence="1">
    <location>
        <begin position="18"/>
        <end position="33"/>
    </location>
</feature>
<feature type="region of interest" description="Disordered" evidence="1">
    <location>
        <begin position="1"/>
        <end position="50"/>
    </location>
</feature>
<dbReference type="EMBL" id="FQNC01000011">
    <property type="protein sequence ID" value="SGY12541.1"/>
    <property type="molecule type" value="Genomic_DNA"/>
</dbReference>
<name>A0A2X0MIJ0_9BASI</name>
<evidence type="ECO:0000256" key="1">
    <source>
        <dbReference type="SAM" id="MobiDB-lite"/>
    </source>
</evidence>
<reference evidence="2 3" key="1">
    <citation type="submission" date="2016-11" db="EMBL/GenBank/DDBJ databases">
        <authorList>
            <person name="Jaros S."/>
            <person name="Januszkiewicz K."/>
            <person name="Wedrychowicz H."/>
        </authorList>
    </citation>
    <scope>NUCLEOTIDE SEQUENCE [LARGE SCALE GENOMIC DNA]</scope>
</reference>
<dbReference type="AlphaFoldDB" id="A0A2X0MIJ0"/>
<evidence type="ECO:0000313" key="3">
    <source>
        <dbReference type="Proteomes" id="UP000249464"/>
    </source>
</evidence>
<accession>A0A2X0MIJ0</accession>
<gene>
    <name evidence="2" type="primary">BQ5605_C011g06537</name>
    <name evidence="2" type="ORF">BQ5605_C011G06537</name>
</gene>
<organism evidence="2 3">
    <name type="scientific">Microbotryum silenes-dioicae</name>
    <dbReference type="NCBI Taxonomy" id="796604"/>
    <lineage>
        <taxon>Eukaryota</taxon>
        <taxon>Fungi</taxon>
        <taxon>Dikarya</taxon>
        <taxon>Basidiomycota</taxon>
        <taxon>Pucciniomycotina</taxon>
        <taxon>Microbotryomycetes</taxon>
        <taxon>Microbotryales</taxon>
        <taxon>Microbotryaceae</taxon>
        <taxon>Microbotryum</taxon>
    </lineage>
</organism>
<evidence type="ECO:0000313" key="2">
    <source>
        <dbReference type="EMBL" id="SGY12541.1"/>
    </source>
</evidence>
<keyword evidence="3" id="KW-1185">Reference proteome</keyword>
<proteinExistence type="predicted"/>